<keyword evidence="2" id="KW-0732">Signal</keyword>
<accession>A0A0C9V5G4</accession>
<dbReference type="InterPro" id="IPR015920">
    <property type="entry name" value="Cellobiose_DH-like_cyt"/>
</dbReference>
<dbReference type="HOGENOM" id="CLU_011025_0_0_1"/>
<dbReference type="SUPFAM" id="SSF49344">
    <property type="entry name" value="CBD9-like"/>
    <property type="match status" value="1"/>
</dbReference>
<evidence type="ECO:0000256" key="2">
    <source>
        <dbReference type="SAM" id="SignalP"/>
    </source>
</evidence>
<dbReference type="Gene3D" id="2.60.40.1210">
    <property type="entry name" value="Cellobiose dehydrogenase, cytochrome domain"/>
    <property type="match status" value="1"/>
</dbReference>
<proteinExistence type="predicted"/>
<dbReference type="InterPro" id="IPR000172">
    <property type="entry name" value="GMC_OxRdtase_N"/>
</dbReference>
<evidence type="ECO:0000256" key="1">
    <source>
        <dbReference type="ARBA" id="ARBA00001974"/>
    </source>
</evidence>
<evidence type="ECO:0000313" key="4">
    <source>
        <dbReference type="EMBL" id="KIJ60769.1"/>
    </source>
</evidence>
<feature type="domain" description="DOMON" evidence="3">
    <location>
        <begin position="75"/>
        <end position="163"/>
    </location>
</feature>
<organism evidence="4 5">
    <name type="scientific">Hydnomerulius pinastri MD-312</name>
    <dbReference type="NCBI Taxonomy" id="994086"/>
    <lineage>
        <taxon>Eukaryota</taxon>
        <taxon>Fungi</taxon>
        <taxon>Dikarya</taxon>
        <taxon>Basidiomycota</taxon>
        <taxon>Agaricomycotina</taxon>
        <taxon>Agaricomycetes</taxon>
        <taxon>Agaricomycetidae</taxon>
        <taxon>Boletales</taxon>
        <taxon>Boletales incertae sedis</taxon>
        <taxon>Leucogyrophana</taxon>
    </lineage>
</organism>
<evidence type="ECO:0000259" key="3">
    <source>
        <dbReference type="SMART" id="SM00664"/>
    </source>
</evidence>
<dbReference type="PANTHER" id="PTHR47190:SF1">
    <property type="entry name" value="GLUCOSE-METHANOL-CHOLINE OXIDOREDUCTASE N-TERMINAL DOMAIN-CONTAINING PROTEIN"/>
    <property type="match status" value="1"/>
</dbReference>
<comment type="cofactor">
    <cofactor evidence="1">
        <name>FAD</name>
        <dbReference type="ChEBI" id="CHEBI:57692"/>
    </cofactor>
</comment>
<dbReference type="CDD" id="cd09630">
    <property type="entry name" value="CDH_like_cytochrome"/>
    <property type="match status" value="1"/>
</dbReference>
<dbReference type="GO" id="GO:0050660">
    <property type="term" value="F:flavin adenine dinucleotide binding"/>
    <property type="evidence" value="ECO:0007669"/>
    <property type="project" value="InterPro"/>
</dbReference>
<feature type="chain" id="PRO_5002221444" description="DOMON domain-containing protein" evidence="2">
    <location>
        <begin position="20"/>
        <end position="773"/>
    </location>
</feature>
<dbReference type="SUPFAM" id="SSF51905">
    <property type="entry name" value="FAD/NAD(P)-binding domain"/>
    <property type="match status" value="1"/>
</dbReference>
<dbReference type="EMBL" id="KN839869">
    <property type="protein sequence ID" value="KIJ60769.1"/>
    <property type="molecule type" value="Genomic_DNA"/>
</dbReference>
<dbReference type="SUPFAM" id="SSF54373">
    <property type="entry name" value="FAD-linked reductases, C-terminal domain"/>
    <property type="match status" value="1"/>
</dbReference>
<dbReference type="Pfam" id="PF16010">
    <property type="entry name" value="CDH-cyt"/>
    <property type="match status" value="1"/>
</dbReference>
<reference evidence="4 5" key="1">
    <citation type="submission" date="2014-04" db="EMBL/GenBank/DDBJ databases">
        <title>Evolutionary Origins and Diversification of the Mycorrhizal Mutualists.</title>
        <authorList>
            <consortium name="DOE Joint Genome Institute"/>
            <consortium name="Mycorrhizal Genomics Consortium"/>
            <person name="Kohler A."/>
            <person name="Kuo A."/>
            <person name="Nagy L.G."/>
            <person name="Floudas D."/>
            <person name="Copeland A."/>
            <person name="Barry K.W."/>
            <person name="Cichocki N."/>
            <person name="Veneault-Fourrey C."/>
            <person name="LaButti K."/>
            <person name="Lindquist E.A."/>
            <person name="Lipzen A."/>
            <person name="Lundell T."/>
            <person name="Morin E."/>
            <person name="Murat C."/>
            <person name="Riley R."/>
            <person name="Ohm R."/>
            <person name="Sun H."/>
            <person name="Tunlid A."/>
            <person name="Henrissat B."/>
            <person name="Grigoriev I.V."/>
            <person name="Hibbett D.S."/>
            <person name="Martin F."/>
        </authorList>
    </citation>
    <scope>NUCLEOTIDE SEQUENCE [LARGE SCALE GENOMIC DNA]</scope>
    <source>
        <strain evidence="4 5">MD-312</strain>
    </source>
</reference>
<keyword evidence="5" id="KW-1185">Reference proteome</keyword>
<dbReference type="Pfam" id="PF00732">
    <property type="entry name" value="GMC_oxred_N"/>
    <property type="match status" value="1"/>
</dbReference>
<dbReference type="GO" id="GO:0016614">
    <property type="term" value="F:oxidoreductase activity, acting on CH-OH group of donors"/>
    <property type="evidence" value="ECO:0007669"/>
    <property type="project" value="InterPro"/>
</dbReference>
<dbReference type="Proteomes" id="UP000053820">
    <property type="component" value="Unassembled WGS sequence"/>
</dbReference>
<dbReference type="InterPro" id="IPR036188">
    <property type="entry name" value="FAD/NAD-bd_sf"/>
</dbReference>
<sequence>MVLTRLLLGALAFAGAAFAQSSSSYTDPENGFVFQGYADPVHNVTYGLVFPPLATSGANSTEFIGEIVAPIGAEWVGIALGGAMSGDLLLVAWPYNNNIVFSSRYTTGYVLPTAYAGPTLTTLPSSHVNSTHWKWVFRCQNCTTWTGGGINLGSGGALAWAWSSHAVDDPSDPQSTFAEHDDFGFFGEDFSSAHNPNYQSYLSGSAGSTTTSASTTATPTSTTTSATPTVTATPYDYIIVGAGPGGIIMADRLSEAGKKVLLLERGGPSTGETGGTYTAPWANGTSLTKFDIPGLFESMFSDTNPWYWCKDITVFAGCLLGGGTSINGALYWLPTDWDFATGIGWPASWGNHQPYTSKLSARLPSTDHPSTDGKRYLEQTATVVSQLLNGQGYRNVTINSDTNSKDHVYGNSAFDFIGGKRGGPVATYLQTALPRSNFVYKDYTMVSNVIRNGAQITGVQTNNTALGPNGVVPLTANGRVILSSGSFGSARILFQSGIGPSDMISIVESNPTAAANLPPASQYINLPVGENVSDNPSINLVFTHPSIDAYDNWADVWSNPRPADAAQYLKDQSGVFAGASPKLNFWRSYTGSDGKQRYMQGTARPGAASVNTTFPYNASNIFTITSYLSWGITSRGRVGIDAALRASPIVNPWFQDPVDKAVLVTALKDIVSNINTVPGMVMITPDNTTTIDAYVNAYDPATMDSNHWVGSCTMGANSSVAVVDQNTKVFGTNNLFVVDASIIPGLPTGNPHGVIMSMAEQAAAKVLALAGGP</sequence>
<dbReference type="InterPro" id="IPR005018">
    <property type="entry name" value="DOMON_domain"/>
</dbReference>
<dbReference type="InterPro" id="IPR053208">
    <property type="entry name" value="GMC_Oxidoreductase_CD"/>
</dbReference>
<dbReference type="Gene3D" id="3.30.410.10">
    <property type="entry name" value="Cholesterol Oxidase, domain 2"/>
    <property type="match status" value="1"/>
</dbReference>
<evidence type="ECO:0000313" key="5">
    <source>
        <dbReference type="Proteomes" id="UP000053820"/>
    </source>
</evidence>
<protein>
    <recommendedName>
        <fullName evidence="3">DOMON domain-containing protein</fullName>
    </recommendedName>
</protein>
<dbReference type="AlphaFoldDB" id="A0A0C9V5G4"/>
<dbReference type="Gene3D" id="3.50.50.60">
    <property type="entry name" value="FAD/NAD(P)-binding domain"/>
    <property type="match status" value="1"/>
</dbReference>
<feature type="signal peptide" evidence="2">
    <location>
        <begin position="1"/>
        <end position="19"/>
    </location>
</feature>
<gene>
    <name evidence="4" type="ORF">HYDPIDRAFT_31984</name>
</gene>
<dbReference type="InterPro" id="IPR007867">
    <property type="entry name" value="GMC_OxRtase_C"/>
</dbReference>
<name>A0A0C9V5G4_9AGAM</name>
<dbReference type="OrthoDB" id="413885at2759"/>
<dbReference type="PANTHER" id="PTHR47190">
    <property type="entry name" value="DEHYDROGENASE, PUTATIVE-RELATED"/>
    <property type="match status" value="1"/>
</dbReference>
<dbReference type="Pfam" id="PF05199">
    <property type="entry name" value="GMC_oxred_C"/>
    <property type="match status" value="1"/>
</dbReference>
<dbReference type="SMART" id="SM00664">
    <property type="entry name" value="DoH"/>
    <property type="match status" value="1"/>
</dbReference>
<dbReference type="Pfam" id="PF13450">
    <property type="entry name" value="NAD_binding_8"/>
    <property type="match status" value="1"/>
</dbReference>